<dbReference type="Gene3D" id="3.40.710.10">
    <property type="entry name" value="DD-peptidase/beta-lactamase superfamily"/>
    <property type="match status" value="1"/>
</dbReference>
<comment type="caution">
    <text evidence="3">The sequence shown here is derived from an EMBL/GenBank/DDBJ whole genome shotgun (WGS) entry which is preliminary data.</text>
</comment>
<dbReference type="InterPro" id="IPR050789">
    <property type="entry name" value="Diverse_Enzym_Activities"/>
</dbReference>
<evidence type="ECO:0000313" key="4">
    <source>
        <dbReference type="Proteomes" id="UP001138540"/>
    </source>
</evidence>
<organism evidence="3 4">
    <name type="scientific">Sphingobium lignivorans</name>
    <dbReference type="NCBI Taxonomy" id="2735886"/>
    <lineage>
        <taxon>Bacteria</taxon>
        <taxon>Pseudomonadati</taxon>
        <taxon>Pseudomonadota</taxon>
        <taxon>Alphaproteobacteria</taxon>
        <taxon>Sphingomonadales</taxon>
        <taxon>Sphingomonadaceae</taxon>
        <taxon>Sphingobium</taxon>
    </lineage>
</organism>
<evidence type="ECO:0000256" key="1">
    <source>
        <dbReference type="SAM" id="SignalP"/>
    </source>
</evidence>
<feature type="domain" description="Beta-lactamase-related" evidence="2">
    <location>
        <begin position="48"/>
        <end position="384"/>
    </location>
</feature>
<dbReference type="InterPro" id="IPR012338">
    <property type="entry name" value="Beta-lactam/transpept-like"/>
</dbReference>
<dbReference type="RefSeq" id="WP_184149686.1">
    <property type="nucleotide sequence ID" value="NZ_JACHKA010000001.1"/>
</dbReference>
<dbReference type="Proteomes" id="UP001138540">
    <property type="component" value="Unassembled WGS sequence"/>
</dbReference>
<sequence length="402" mass="42754">MIAHLRWVLPLLCCAGAATAAMASTAAAPPPADAARVWAAFDRAGIRASDASGLADRRTGRSVTADDAARIASVSKLAVALGVMRLVEAGRLDLDEDVSVRLGWPLRHPGFPDQPVTLRALLSHTAGIRDGIDYALPLDADLESEMRRPEAWDAAHGPAAGFYTYSNLNFPVIAAVMEAATGKRFDVLMKEEVFAPLGIDACFNWTTCSDDAVARGVVLYDGEGQALRDDNGGVRPACGAIPARDGSCDVATYRLGRQGAFFSPQGGMRISVKGLARIGQLLLGAVPEYLPAARIAEMMQPQWRYDGRNGDIENGYPCALGLGVMILALPDQLAVCRDDPFGDGRTRIGHSGEAYGLRSGLWVDPQGGEGVSFFVTALPADTPRGRTAFTLAEEDMIARARR</sequence>
<gene>
    <name evidence="3" type="ORF">HNP60_000456</name>
</gene>
<name>A0ABR6NB32_9SPHN</name>
<feature type="chain" id="PRO_5045249410" evidence="1">
    <location>
        <begin position="21"/>
        <end position="402"/>
    </location>
</feature>
<feature type="signal peptide" evidence="1">
    <location>
        <begin position="1"/>
        <end position="20"/>
    </location>
</feature>
<proteinExistence type="predicted"/>
<evidence type="ECO:0000259" key="2">
    <source>
        <dbReference type="Pfam" id="PF00144"/>
    </source>
</evidence>
<protein>
    <submittedName>
        <fullName evidence="3">CubicO group peptidase (Beta-lactamase class C family)</fullName>
    </submittedName>
</protein>
<dbReference type="Pfam" id="PF00144">
    <property type="entry name" value="Beta-lactamase"/>
    <property type="match status" value="1"/>
</dbReference>
<dbReference type="PANTHER" id="PTHR43283">
    <property type="entry name" value="BETA-LACTAMASE-RELATED"/>
    <property type="match status" value="1"/>
</dbReference>
<accession>A0ABR6NB32</accession>
<dbReference type="InterPro" id="IPR001466">
    <property type="entry name" value="Beta-lactam-related"/>
</dbReference>
<evidence type="ECO:0000313" key="3">
    <source>
        <dbReference type="EMBL" id="MBB5984482.1"/>
    </source>
</evidence>
<dbReference type="SUPFAM" id="SSF56601">
    <property type="entry name" value="beta-lactamase/transpeptidase-like"/>
    <property type="match status" value="1"/>
</dbReference>
<reference evidence="3 4" key="1">
    <citation type="submission" date="2020-08" db="EMBL/GenBank/DDBJ databases">
        <title>Exploring microbial biodiversity for novel pathways involved in the catabolism of aromatic compounds derived from lignin.</title>
        <authorList>
            <person name="Elkins J."/>
        </authorList>
    </citation>
    <scope>NUCLEOTIDE SEQUENCE [LARGE SCALE GENOMIC DNA]</scope>
    <source>
        <strain evidence="3 4">B1D3A</strain>
    </source>
</reference>
<keyword evidence="4" id="KW-1185">Reference proteome</keyword>
<keyword evidence="1" id="KW-0732">Signal</keyword>
<dbReference type="EMBL" id="JACHKA010000001">
    <property type="protein sequence ID" value="MBB5984482.1"/>
    <property type="molecule type" value="Genomic_DNA"/>
</dbReference>